<comment type="caution">
    <text evidence="2">The sequence shown here is derived from an EMBL/GenBank/DDBJ whole genome shotgun (WGS) entry which is preliminary data.</text>
</comment>
<proteinExistence type="predicted"/>
<reference evidence="2 3" key="1">
    <citation type="journal article" date="2024" name="Appl. Environ. Microbiol.">
        <title>Pontiella agarivorans sp. nov., a novel marine anaerobic bacterium capable of degrading macroalgal polysaccharides and fixing nitrogen.</title>
        <authorList>
            <person name="Liu N."/>
            <person name="Kivenson V."/>
            <person name="Peng X."/>
            <person name="Cui Z."/>
            <person name="Lankiewicz T.S."/>
            <person name="Gosselin K.M."/>
            <person name="English C.J."/>
            <person name="Blair E.M."/>
            <person name="O'Malley M.A."/>
            <person name="Valentine D.L."/>
        </authorList>
    </citation>
    <scope>NUCLEOTIDE SEQUENCE [LARGE SCALE GENOMIC DNA]</scope>
    <source>
        <strain evidence="2 3">NLcol2</strain>
    </source>
</reference>
<evidence type="ECO:0000313" key="2">
    <source>
        <dbReference type="EMBL" id="MDZ8118041.1"/>
    </source>
</evidence>
<keyword evidence="1" id="KW-0472">Membrane</keyword>
<name>A0ABU5MUZ8_9BACT</name>
<keyword evidence="1" id="KW-0812">Transmembrane</keyword>
<keyword evidence="3" id="KW-1185">Reference proteome</keyword>
<dbReference type="EMBL" id="JARVCO010000007">
    <property type="protein sequence ID" value="MDZ8118041.1"/>
    <property type="molecule type" value="Genomic_DNA"/>
</dbReference>
<feature type="transmembrane region" description="Helical" evidence="1">
    <location>
        <begin position="172"/>
        <end position="192"/>
    </location>
</feature>
<dbReference type="Proteomes" id="UP001290861">
    <property type="component" value="Unassembled WGS sequence"/>
</dbReference>
<dbReference type="PROSITE" id="PS51257">
    <property type="entry name" value="PROKAR_LIPOPROTEIN"/>
    <property type="match status" value="1"/>
</dbReference>
<gene>
    <name evidence="2" type="ORF">P9H32_05315</name>
</gene>
<protein>
    <submittedName>
        <fullName evidence="2">Uncharacterized protein</fullName>
    </submittedName>
</protein>
<evidence type="ECO:0000313" key="3">
    <source>
        <dbReference type="Proteomes" id="UP001290861"/>
    </source>
</evidence>
<dbReference type="RefSeq" id="WP_322607841.1">
    <property type="nucleotide sequence ID" value="NZ_JARVCO010000007.1"/>
</dbReference>
<sequence>MKKLLPVIALLIFGCSEQQTKPQSHLEPVYSKQYRDHAMTAIVSLSETNLPSSGKIILMLEIHTPAGTEPTFPNIGNKIDPFSLGEGYTEPVQTLPNGKQMYRRVWQLLPSLPGKTVLQPLELSAGTDSITTEPIPIEITSLIPEGTDSLEIRDIAAPIELLPSQEKKRRSIYTVVGSLFILSLIPFIIYLLRKPKTVAVTLPHEAAFQALENLPENTVERIHELNRIFRTYHEARFGLPMIGKTAVELAVVLEDTAIISFLERCDDIRFSNKVPEGFAEEAEQFVRAYVEKTMEVPE</sequence>
<accession>A0ABU5MUZ8</accession>
<evidence type="ECO:0000256" key="1">
    <source>
        <dbReference type="SAM" id="Phobius"/>
    </source>
</evidence>
<organism evidence="2 3">
    <name type="scientific">Pontiella agarivorans</name>
    <dbReference type="NCBI Taxonomy" id="3038953"/>
    <lineage>
        <taxon>Bacteria</taxon>
        <taxon>Pseudomonadati</taxon>
        <taxon>Kiritimatiellota</taxon>
        <taxon>Kiritimatiellia</taxon>
        <taxon>Kiritimatiellales</taxon>
        <taxon>Pontiellaceae</taxon>
        <taxon>Pontiella</taxon>
    </lineage>
</organism>
<keyword evidence="1" id="KW-1133">Transmembrane helix</keyword>